<gene>
    <name evidence="1" type="ORF">EJD97_008050</name>
</gene>
<reference evidence="1" key="1">
    <citation type="submission" date="2019-05" db="EMBL/GenBank/DDBJ databases">
        <title>The de novo reference genome and transcriptome assemblies of the wild tomato species Solanum chilense.</title>
        <authorList>
            <person name="Stam R."/>
            <person name="Nosenko T."/>
            <person name="Hoerger A.C."/>
            <person name="Stephan W."/>
            <person name="Seidel M.A."/>
            <person name="Kuhn J.M.M."/>
            <person name="Haberer G."/>
            <person name="Tellier A."/>
        </authorList>
    </citation>
    <scope>NUCLEOTIDE SEQUENCE</scope>
    <source>
        <tissue evidence="1">Mature leaves</tissue>
    </source>
</reference>
<dbReference type="PANTHER" id="PTHR33187:SF11">
    <property type="entry name" value="AMINOTRANSFERASE-LIKE PLANT MOBILE DOMAIN-CONTAINING PROTEIN"/>
    <property type="match status" value="1"/>
</dbReference>
<dbReference type="EMBL" id="RXGB01021820">
    <property type="protein sequence ID" value="TMW81743.1"/>
    <property type="molecule type" value="Genomic_DNA"/>
</dbReference>
<dbReference type="AlphaFoldDB" id="A0A6N2APA4"/>
<comment type="caution">
    <text evidence="1">The sequence shown here is derived from an EMBL/GenBank/DDBJ whole genome shotgun (WGS) entry which is preliminary data.</text>
</comment>
<name>A0A6N2APA4_SOLCI</name>
<dbReference type="PANTHER" id="PTHR33187">
    <property type="entry name" value="WU:FI09B08"/>
    <property type="match status" value="1"/>
</dbReference>
<accession>A0A6N2APA4</accession>
<organism evidence="1">
    <name type="scientific">Solanum chilense</name>
    <name type="common">Tomato</name>
    <name type="synonym">Lycopersicon chilense</name>
    <dbReference type="NCBI Taxonomy" id="4083"/>
    <lineage>
        <taxon>Eukaryota</taxon>
        <taxon>Viridiplantae</taxon>
        <taxon>Streptophyta</taxon>
        <taxon>Embryophyta</taxon>
        <taxon>Tracheophyta</taxon>
        <taxon>Spermatophyta</taxon>
        <taxon>Magnoliopsida</taxon>
        <taxon>eudicotyledons</taxon>
        <taxon>Gunneridae</taxon>
        <taxon>Pentapetalae</taxon>
        <taxon>asterids</taxon>
        <taxon>lamiids</taxon>
        <taxon>Solanales</taxon>
        <taxon>Solanaceae</taxon>
        <taxon>Solanoideae</taxon>
        <taxon>Solaneae</taxon>
        <taxon>Solanum</taxon>
        <taxon>Solanum subgen. Lycopersicon</taxon>
    </lineage>
</organism>
<protein>
    <submittedName>
        <fullName evidence="1">Uncharacterized protein</fullName>
    </submittedName>
</protein>
<evidence type="ECO:0000313" key="1">
    <source>
        <dbReference type="EMBL" id="TMW81743.1"/>
    </source>
</evidence>
<proteinExistence type="predicted"/>
<sequence>MSSVACHHRPWIEIHSRTTTGMACNHGPWPAHAVDQYWRGRPSLFLESIHRVRRRREWHAIISLRHHTQLEDVARGMLSSLLDCTHGRTMLGMAMLSSPLGSTHSTTMSARVVGLCRAWHDIIAIVQHTLLDNVRRDVPYSLLDNTHGGTMSGMSCNHQTCIAYTVGRRRAWDAIMTLGKHTQLDYVGCGRPLSPLDSIHMAGQRWAWHSIIALRQHTRSDDVGLGVLSWPLDCTHGRTMFGVAMLSLPLGSTHGRMTLGVICNHCILDNHMVGRHRRWALNSSIAFRQQTWINDVESGMPSSPLGSTCGRTRSGMTCNLLLWLAHTYTHSVDVGHGMPTWPLGSTNSRMTWSVECHHLHWAAHVVRSHRCDIPSSPLDSTHGGKMSGVACHHWILTIYTVGLRQAWHAIMDLVKHTLSYDVECGTQSSPLKRIHIVRQCRTWHPSSPLDNIHDRTTSGVACYHFPWTTHTVGRHLAWQCYHRPWAAYTIGRRRALNSIIALWITHIVRPCRRGMPS</sequence>